<dbReference type="CDD" id="cd00067">
    <property type="entry name" value="GAL4"/>
    <property type="match status" value="1"/>
</dbReference>
<dbReference type="InterPro" id="IPR036864">
    <property type="entry name" value="Zn2-C6_fun-type_DNA-bd_sf"/>
</dbReference>
<feature type="domain" description="Zn(2)-C6 fungal-type" evidence="3">
    <location>
        <begin position="93"/>
        <end position="123"/>
    </location>
</feature>
<evidence type="ECO:0000256" key="2">
    <source>
        <dbReference type="SAM" id="MobiDB-lite"/>
    </source>
</evidence>
<dbReference type="PROSITE" id="PS00463">
    <property type="entry name" value="ZN2_CY6_FUNGAL_1"/>
    <property type="match status" value="1"/>
</dbReference>
<evidence type="ECO:0000313" key="5">
    <source>
        <dbReference type="Proteomes" id="UP000078576"/>
    </source>
</evidence>
<proteinExistence type="predicted"/>
<dbReference type="EMBL" id="KN714873">
    <property type="protein sequence ID" value="KUI63216.1"/>
    <property type="molecule type" value="Genomic_DNA"/>
</dbReference>
<accession>A0A194VHG4</accession>
<keyword evidence="5" id="KW-1185">Reference proteome</keyword>
<protein>
    <submittedName>
        <fullName evidence="4">Sterol uptake control protein 2</fullName>
    </submittedName>
</protein>
<dbReference type="SMART" id="SM00066">
    <property type="entry name" value="GAL4"/>
    <property type="match status" value="1"/>
</dbReference>
<feature type="compositionally biased region" description="Polar residues" evidence="2">
    <location>
        <begin position="45"/>
        <end position="58"/>
    </location>
</feature>
<dbReference type="PRINTS" id="PR00755">
    <property type="entry name" value="AFLATOXINBRP"/>
</dbReference>
<dbReference type="AlphaFoldDB" id="A0A194VHG4"/>
<dbReference type="GO" id="GO:0000981">
    <property type="term" value="F:DNA-binding transcription factor activity, RNA polymerase II-specific"/>
    <property type="evidence" value="ECO:0007669"/>
    <property type="project" value="InterPro"/>
</dbReference>
<dbReference type="OrthoDB" id="5229455at2759"/>
<feature type="region of interest" description="Disordered" evidence="2">
    <location>
        <begin position="40"/>
        <end position="90"/>
    </location>
</feature>
<reference evidence="5" key="1">
    <citation type="submission" date="2014-12" db="EMBL/GenBank/DDBJ databases">
        <title>Genome Sequence of Valsa Canker Pathogens Uncovers a Specific Adaption of Colonization on Woody Bark.</title>
        <authorList>
            <person name="Yin Z."/>
            <person name="Liu H."/>
            <person name="Gao X."/>
            <person name="Li Z."/>
            <person name="Song N."/>
            <person name="Ke X."/>
            <person name="Dai Q."/>
            <person name="Wu Y."/>
            <person name="Sun Y."/>
            <person name="Xu J.-R."/>
            <person name="Kang Z.K."/>
            <person name="Wang L."/>
            <person name="Huang L."/>
        </authorList>
    </citation>
    <scope>NUCLEOTIDE SEQUENCE [LARGE SCALE GENOMIC DNA]</scope>
    <source>
        <strain evidence="5">SXYL134</strain>
    </source>
</reference>
<evidence type="ECO:0000256" key="1">
    <source>
        <dbReference type="ARBA" id="ARBA00023242"/>
    </source>
</evidence>
<organism evidence="4 5">
    <name type="scientific">Cytospora mali</name>
    <name type="common">Apple Valsa canker fungus</name>
    <name type="synonym">Valsa mali</name>
    <dbReference type="NCBI Taxonomy" id="578113"/>
    <lineage>
        <taxon>Eukaryota</taxon>
        <taxon>Fungi</taxon>
        <taxon>Dikarya</taxon>
        <taxon>Ascomycota</taxon>
        <taxon>Pezizomycotina</taxon>
        <taxon>Sordariomycetes</taxon>
        <taxon>Sordariomycetidae</taxon>
        <taxon>Diaporthales</taxon>
        <taxon>Cytosporaceae</taxon>
        <taxon>Cytospora</taxon>
    </lineage>
</organism>
<feature type="compositionally biased region" description="Basic residues" evidence="2">
    <location>
        <begin position="75"/>
        <end position="90"/>
    </location>
</feature>
<name>A0A194VHG4_CYTMA</name>
<gene>
    <name evidence="4" type="ORF">VP1G_10352</name>
</gene>
<dbReference type="PROSITE" id="PS50048">
    <property type="entry name" value="ZN2_CY6_FUNGAL_2"/>
    <property type="match status" value="1"/>
</dbReference>
<dbReference type="Gene3D" id="4.10.240.10">
    <property type="entry name" value="Zn(2)-C6 fungal-type DNA-binding domain"/>
    <property type="match status" value="1"/>
</dbReference>
<dbReference type="PANTHER" id="PTHR47657">
    <property type="entry name" value="STEROL REGULATORY ELEMENT-BINDING PROTEIN ECM22"/>
    <property type="match status" value="1"/>
</dbReference>
<dbReference type="GO" id="GO:0008270">
    <property type="term" value="F:zinc ion binding"/>
    <property type="evidence" value="ECO:0007669"/>
    <property type="project" value="InterPro"/>
</dbReference>
<dbReference type="Proteomes" id="UP000078576">
    <property type="component" value="Unassembled WGS sequence"/>
</dbReference>
<dbReference type="InterPro" id="IPR052400">
    <property type="entry name" value="Zn2-C6_fungal_TF"/>
</dbReference>
<dbReference type="PANTHER" id="PTHR47657:SF7">
    <property type="entry name" value="STEROL REGULATORY ELEMENT-BINDING PROTEIN ECM22"/>
    <property type="match status" value="1"/>
</dbReference>
<dbReference type="Pfam" id="PF00172">
    <property type="entry name" value="Zn_clus"/>
    <property type="match status" value="1"/>
</dbReference>
<evidence type="ECO:0000259" key="3">
    <source>
        <dbReference type="PROSITE" id="PS50048"/>
    </source>
</evidence>
<keyword evidence="1" id="KW-0539">Nucleus</keyword>
<sequence length="408" mass="45366">MDSGSSNSHTPGQFDLPVLSMRQGTGQYGFHSLLQEMDADGSVGEDSTQSPTVTTPNSIPRAIAPRGALPLRSNRAVRKPKAERRGHTKSRNGCFNCKTRRIKCQETRPACDHCVKVGLNCEYPALPQITHQYKYLMHSILGLAASELITSNNSLKEAAISHRLKAIKDIKRRLAVPSSSVDYAEGNALMAACFALTFQSIFLEDGMAEHMAFVRGVFIVAVQMAEAGVDFMFSNLLSEDQEALLRPHVEKVVLPASMAEWRDGAAAALEALRPLCGGDELKVRYLEMTLDIARGLYESSPYRAWKAAGDHYAWWMTLPHSDFARIVDPNDQVFMLLASHWIALKQIMAVITEVEKTISPITAEFMPYNEWPLWVQAQLERDPDFFGIAEKGGKQIERSCTGYAKLTR</sequence>
<dbReference type="SUPFAM" id="SSF57701">
    <property type="entry name" value="Zn2/Cys6 DNA-binding domain"/>
    <property type="match status" value="1"/>
</dbReference>
<dbReference type="STRING" id="694573.A0A194VHG4"/>
<dbReference type="InterPro" id="IPR001138">
    <property type="entry name" value="Zn2Cys6_DnaBD"/>
</dbReference>
<evidence type="ECO:0000313" key="4">
    <source>
        <dbReference type="EMBL" id="KUI63216.1"/>
    </source>
</evidence>